<evidence type="ECO:0000313" key="2">
    <source>
        <dbReference type="Proteomes" id="UP000319298"/>
    </source>
</evidence>
<proteinExistence type="predicted"/>
<keyword evidence="2" id="KW-1185">Reference proteome</keyword>
<accession>A0ABZ2F288</accession>
<dbReference type="RefSeq" id="WP_244621233.1">
    <property type="nucleotide sequence ID" value="NZ_CP041090.2"/>
</dbReference>
<dbReference type="Proteomes" id="UP000319298">
    <property type="component" value="Chromosome"/>
</dbReference>
<organism evidence="1 2">
    <name type="scientific">Bradyrhizobium symbiodeficiens</name>
    <dbReference type="NCBI Taxonomy" id="1404367"/>
    <lineage>
        <taxon>Bacteria</taxon>
        <taxon>Pseudomonadati</taxon>
        <taxon>Pseudomonadota</taxon>
        <taxon>Alphaproteobacteria</taxon>
        <taxon>Hyphomicrobiales</taxon>
        <taxon>Nitrobacteraceae</taxon>
        <taxon>Bradyrhizobium</taxon>
    </lineage>
</organism>
<evidence type="ECO:0000313" key="1">
    <source>
        <dbReference type="EMBL" id="WWE88683.1"/>
    </source>
</evidence>
<sequence length="121" mass="12484">MQKVHRAFGIPLADAPANDCLLRPGHAHENILIALGVDLMALDVLLLLADEAPQLVQLKAFGAHADHDPVVQFHAAHADAEGQAGDGATVDAGKTGSGADADAFAKGGNDFNLLFRGLGRS</sequence>
<name>A0ABZ2F288_9BRAD</name>
<reference evidence="1 2" key="2">
    <citation type="journal article" date="2020" name="Int. J. Syst. Evol. Microbiol.">
        <title>Description and complete genome sequences of Bradyrhizobium symbiodeficiens sp. nov., a non-symbiotic bacterium associated with legumes native to Canada.</title>
        <authorList>
            <person name="Bromfield E.S.P."/>
            <person name="Cloutier S."/>
            <person name="Nguyen H.D.T."/>
        </authorList>
    </citation>
    <scope>NUCLEOTIDE SEQUENCE [LARGE SCALE GENOMIC DNA]</scope>
    <source>
        <strain evidence="1 2">65S1MB</strain>
    </source>
</reference>
<gene>
    <name evidence="1" type="ORF">FJN17_34515</name>
</gene>
<reference evidence="2" key="1">
    <citation type="submission" date="2019-06" db="EMBL/GenBank/DDBJ databases">
        <title>Whole-Genome Sequence of Bradyrhizobium sp. 3 Strain 65S1MB.</title>
        <authorList>
            <person name="Bromfield E.S.P."/>
            <person name="Cloutier S."/>
            <person name="Nguyen H.D.T."/>
        </authorList>
    </citation>
    <scope>NUCLEOTIDE SEQUENCE [LARGE SCALE GENOMIC DNA]</scope>
    <source>
        <strain evidence="2">65S1MB</strain>
    </source>
</reference>
<dbReference type="EMBL" id="CP041090">
    <property type="protein sequence ID" value="WWE88683.1"/>
    <property type="molecule type" value="Genomic_DNA"/>
</dbReference>
<protein>
    <submittedName>
        <fullName evidence="1">Uncharacterized protein</fullName>
    </submittedName>
</protein>